<name>A0A972K462_9BACL</name>
<keyword evidence="2" id="KW-0813">Transport</keyword>
<accession>A0A972K462</accession>
<keyword evidence="9" id="KW-1185">Reference proteome</keyword>
<evidence type="ECO:0000256" key="6">
    <source>
        <dbReference type="SAM" id="Phobius"/>
    </source>
</evidence>
<dbReference type="PANTHER" id="PTHR42718:SF9">
    <property type="entry name" value="MAJOR FACILITATOR SUPERFAMILY MULTIDRUG TRANSPORTER MFSC"/>
    <property type="match status" value="1"/>
</dbReference>
<dbReference type="GO" id="GO:0022857">
    <property type="term" value="F:transmembrane transporter activity"/>
    <property type="evidence" value="ECO:0007669"/>
    <property type="project" value="InterPro"/>
</dbReference>
<evidence type="ECO:0000256" key="1">
    <source>
        <dbReference type="ARBA" id="ARBA00004651"/>
    </source>
</evidence>
<evidence type="ECO:0000256" key="3">
    <source>
        <dbReference type="ARBA" id="ARBA00022692"/>
    </source>
</evidence>
<feature type="transmembrane region" description="Helical" evidence="6">
    <location>
        <begin position="99"/>
        <end position="118"/>
    </location>
</feature>
<dbReference type="PANTHER" id="PTHR42718">
    <property type="entry name" value="MAJOR FACILITATOR SUPERFAMILY MULTIDRUG TRANSPORTER MFSC"/>
    <property type="match status" value="1"/>
</dbReference>
<feature type="transmembrane region" description="Helical" evidence="6">
    <location>
        <begin position="280"/>
        <end position="302"/>
    </location>
</feature>
<comment type="subcellular location">
    <subcellularLocation>
        <location evidence="1">Cell membrane</location>
        <topology evidence="1">Multi-pass membrane protein</topology>
    </subcellularLocation>
</comment>
<feature type="transmembrane region" description="Helical" evidence="6">
    <location>
        <begin position="191"/>
        <end position="208"/>
    </location>
</feature>
<evidence type="ECO:0000313" key="9">
    <source>
        <dbReference type="Proteomes" id="UP000641588"/>
    </source>
</evidence>
<dbReference type="Proteomes" id="UP000641588">
    <property type="component" value="Unassembled WGS sequence"/>
</dbReference>
<gene>
    <name evidence="8" type="ORF">GC093_31495</name>
</gene>
<dbReference type="SUPFAM" id="SSF103473">
    <property type="entry name" value="MFS general substrate transporter"/>
    <property type="match status" value="1"/>
</dbReference>
<evidence type="ECO:0000259" key="7">
    <source>
        <dbReference type="PROSITE" id="PS50850"/>
    </source>
</evidence>
<feature type="transmembrane region" description="Helical" evidence="6">
    <location>
        <begin position="411"/>
        <end position="430"/>
    </location>
</feature>
<dbReference type="InterPro" id="IPR020846">
    <property type="entry name" value="MFS_dom"/>
</dbReference>
<dbReference type="AlphaFoldDB" id="A0A972K462"/>
<feature type="transmembrane region" description="Helical" evidence="6">
    <location>
        <begin position="40"/>
        <end position="60"/>
    </location>
</feature>
<feature type="transmembrane region" description="Helical" evidence="6">
    <location>
        <begin position="130"/>
        <end position="152"/>
    </location>
</feature>
<sequence length="443" mass="48404">MKDNVVIPVWSIGTFLVVMNTTMFNVSLPEIMAQLHISAGFASWIVSGYSIGFALSTIIFSRLSDFIPIRKLLAIGLSCLGVSSVIGFMAQGFDMLLTARLLQSCGAGAMPGLGMVLASRYVPFERRGRAITMIASGSALAFGVGPVAGGIITEFFGWQELFLVTCLVIPLVPVLWRMLPKEEQSKVRFDLFGAALIVVTATALLIAIASLSVVFLIIGIAAAIILFRHLYKVKEPFIQPLLFRNSGYRKLIFMAFSAFVLNMSMLFLMPLVLANGFHKSAASVGLMIFPGAIVSAFLMRYVGRWIDRFGNMRFLLAGHILMGLSLILISLGIHMSAFVLTFAYLIFAPSLSTITSTLSNEVSRILPKEQIGSGMGLSQLSQYMGGSFAVALCGLLIVWQGQLAPLFAYQHIYMLLVVVLLLSLFTMWRYTKSKQPLKNSLDS</sequence>
<keyword evidence="5 6" id="KW-0472">Membrane</keyword>
<dbReference type="Gene3D" id="1.20.1720.10">
    <property type="entry name" value="Multidrug resistance protein D"/>
    <property type="match status" value="1"/>
</dbReference>
<feature type="transmembrane region" description="Helical" evidence="6">
    <location>
        <begin position="72"/>
        <end position="93"/>
    </location>
</feature>
<dbReference type="Gene3D" id="1.20.1250.20">
    <property type="entry name" value="MFS general substrate transporter like domains"/>
    <property type="match status" value="1"/>
</dbReference>
<evidence type="ECO:0000256" key="5">
    <source>
        <dbReference type="ARBA" id="ARBA00023136"/>
    </source>
</evidence>
<evidence type="ECO:0000256" key="4">
    <source>
        <dbReference type="ARBA" id="ARBA00022989"/>
    </source>
</evidence>
<dbReference type="PRINTS" id="PR01036">
    <property type="entry name" value="TCRTETB"/>
</dbReference>
<keyword evidence="3 6" id="KW-0812">Transmembrane</keyword>
<dbReference type="Pfam" id="PF07690">
    <property type="entry name" value="MFS_1"/>
    <property type="match status" value="1"/>
</dbReference>
<dbReference type="EMBL" id="WHOD01000121">
    <property type="protein sequence ID" value="NOU97720.1"/>
    <property type="molecule type" value="Genomic_DNA"/>
</dbReference>
<protein>
    <submittedName>
        <fullName evidence="8">MFS transporter</fullName>
    </submittedName>
</protein>
<organism evidence="8 9">
    <name type="scientific">Paenibacillus foliorum</name>
    <dbReference type="NCBI Taxonomy" id="2654974"/>
    <lineage>
        <taxon>Bacteria</taxon>
        <taxon>Bacillati</taxon>
        <taxon>Bacillota</taxon>
        <taxon>Bacilli</taxon>
        <taxon>Bacillales</taxon>
        <taxon>Paenibacillaceae</taxon>
        <taxon>Paenibacillus</taxon>
    </lineage>
</organism>
<reference evidence="8" key="1">
    <citation type="submission" date="2019-10" db="EMBL/GenBank/DDBJ databases">
        <title>Description of Paenibacillus glebae sp. nov.</title>
        <authorList>
            <person name="Carlier A."/>
            <person name="Qi S."/>
        </authorList>
    </citation>
    <scope>NUCLEOTIDE SEQUENCE</scope>
    <source>
        <strain evidence="8">LMG 31456</strain>
    </source>
</reference>
<dbReference type="CDD" id="cd17321">
    <property type="entry name" value="MFS_MMR_MDR_like"/>
    <property type="match status" value="1"/>
</dbReference>
<dbReference type="GO" id="GO:0005886">
    <property type="term" value="C:plasma membrane"/>
    <property type="evidence" value="ECO:0007669"/>
    <property type="project" value="UniProtKB-SubCell"/>
</dbReference>
<dbReference type="InterPro" id="IPR011701">
    <property type="entry name" value="MFS"/>
</dbReference>
<feature type="transmembrane region" description="Helical" evidence="6">
    <location>
        <begin position="214"/>
        <end position="231"/>
    </location>
</feature>
<keyword evidence="4 6" id="KW-1133">Transmembrane helix</keyword>
<feature type="transmembrane region" description="Helical" evidence="6">
    <location>
        <begin position="251"/>
        <end position="274"/>
    </location>
</feature>
<dbReference type="InterPro" id="IPR036259">
    <property type="entry name" value="MFS_trans_sf"/>
</dbReference>
<feature type="transmembrane region" description="Helical" evidence="6">
    <location>
        <begin position="7"/>
        <end position="28"/>
    </location>
</feature>
<evidence type="ECO:0000256" key="2">
    <source>
        <dbReference type="ARBA" id="ARBA00022448"/>
    </source>
</evidence>
<dbReference type="PROSITE" id="PS50850">
    <property type="entry name" value="MFS"/>
    <property type="match status" value="1"/>
</dbReference>
<feature type="transmembrane region" description="Helical" evidence="6">
    <location>
        <begin position="380"/>
        <end position="399"/>
    </location>
</feature>
<comment type="caution">
    <text evidence="8">The sequence shown here is derived from an EMBL/GenBank/DDBJ whole genome shotgun (WGS) entry which is preliminary data.</text>
</comment>
<feature type="transmembrane region" description="Helical" evidence="6">
    <location>
        <begin position="339"/>
        <end position="359"/>
    </location>
</feature>
<dbReference type="RefSeq" id="WP_171655972.1">
    <property type="nucleotide sequence ID" value="NZ_WHOD01000121.1"/>
</dbReference>
<proteinExistence type="predicted"/>
<feature type="transmembrane region" description="Helical" evidence="6">
    <location>
        <begin position="314"/>
        <end position="333"/>
    </location>
</feature>
<feature type="domain" description="Major facilitator superfamily (MFS) profile" evidence="7">
    <location>
        <begin position="6"/>
        <end position="435"/>
    </location>
</feature>
<evidence type="ECO:0000313" key="8">
    <source>
        <dbReference type="EMBL" id="NOU97720.1"/>
    </source>
</evidence>
<feature type="transmembrane region" description="Helical" evidence="6">
    <location>
        <begin position="158"/>
        <end position="179"/>
    </location>
</feature>